<evidence type="ECO:0000313" key="3">
    <source>
        <dbReference type="Proteomes" id="UP000516160"/>
    </source>
</evidence>
<proteinExistence type="predicted"/>
<sequence>MIKTAVKQLNVSYLTKTGVLLALALTFQIGFSTFAQPAVGPLVNMTLFIAAIYVGPISAALIGTLTPLSAFLLGIMPLFPIVSFIMIANVTLVILFTFVREINGKYGDVLGVIAGAAGKFLFLSISVRYIASYFLPQVPPKIVEMMTFPQLYTALIGGFIALLVSKKLIKYNK</sequence>
<keyword evidence="3" id="KW-1185">Reference proteome</keyword>
<gene>
    <name evidence="2" type="ORF">HYG86_07615</name>
</gene>
<feature type="transmembrane region" description="Helical" evidence="1">
    <location>
        <begin position="71"/>
        <end position="97"/>
    </location>
</feature>
<keyword evidence="1" id="KW-1133">Transmembrane helix</keyword>
<keyword evidence="1" id="KW-0812">Transmembrane</keyword>
<dbReference type="GO" id="GO:0022857">
    <property type="term" value="F:transmembrane transporter activity"/>
    <property type="evidence" value="ECO:0007669"/>
    <property type="project" value="InterPro"/>
</dbReference>
<dbReference type="RefSeq" id="WP_213168542.1">
    <property type="nucleotide sequence ID" value="NZ_CP058559.1"/>
</dbReference>
<feature type="transmembrane region" description="Helical" evidence="1">
    <location>
        <begin position="17"/>
        <end position="35"/>
    </location>
</feature>
<dbReference type="KEGG" id="acae:HYG86_07615"/>
<name>A0A7G9W7K1_ALKCA</name>
<dbReference type="Proteomes" id="UP000516160">
    <property type="component" value="Chromosome"/>
</dbReference>
<dbReference type="EMBL" id="CP058559">
    <property type="protein sequence ID" value="QNO14663.1"/>
    <property type="molecule type" value="Genomic_DNA"/>
</dbReference>
<dbReference type="AlphaFoldDB" id="A0A7G9W7K1"/>
<evidence type="ECO:0000256" key="1">
    <source>
        <dbReference type="SAM" id="Phobius"/>
    </source>
</evidence>
<keyword evidence="1" id="KW-0472">Membrane</keyword>
<reference evidence="2 3" key="1">
    <citation type="submission" date="2020-07" db="EMBL/GenBank/DDBJ databases">
        <title>Alkalicella. sp. LB2 genome.</title>
        <authorList>
            <person name="Postec A."/>
            <person name="Quemeneur M."/>
        </authorList>
    </citation>
    <scope>NUCLEOTIDE SEQUENCE [LARGE SCALE GENOMIC DNA]</scope>
    <source>
        <strain evidence="2 3">LB2</strain>
    </source>
</reference>
<organism evidence="2 3">
    <name type="scientific">Alkalicella caledoniensis</name>
    <dbReference type="NCBI Taxonomy" id="2731377"/>
    <lineage>
        <taxon>Bacteria</taxon>
        <taxon>Bacillati</taxon>
        <taxon>Bacillota</taxon>
        <taxon>Clostridia</taxon>
        <taxon>Eubacteriales</taxon>
        <taxon>Proteinivoracaceae</taxon>
        <taxon>Alkalicella</taxon>
    </lineage>
</organism>
<feature type="transmembrane region" description="Helical" evidence="1">
    <location>
        <begin position="109"/>
        <end position="131"/>
    </location>
</feature>
<evidence type="ECO:0000313" key="2">
    <source>
        <dbReference type="EMBL" id="QNO14663.1"/>
    </source>
</evidence>
<accession>A0A7G9W7K1</accession>
<protein>
    <submittedName>
        <fullName evidence="2">ECF transporter S component</fullName>
    </submittedName>
</protein>
<dbReference type="Pfam" id="PF12822">
    <property type="entry name" value="ECF_trnsprt"/>
    <property type="match status" value="1"/>
</dbReference>
<feature type="transmembrane region" description="Helical" evidence="1">
    <location>
        <begin position="151"/>
        <end position="169"/>
    </location>
</feature>
<feature type="transmembrane region" description="Helical" evidence="1">
    <location>
        <begin position="42"/>
        <end position="65"/>
    </location>
</feature>
<dbReference type="InterPro" id="IPR024529">
    <property type="entry name" value="ECF_trnsprt_substrate-spec"/>
</dbReference>